<dbReference type="AlphaFoldDB" id="A0AA35CLJ7"/>
<evidence type="ECO:0000313" key="3">
    <source>
        <dbReference type="Proteomes" id="UP001163687"/>
    </source>
</evidence>
<accession>A0AA35CLJ7</accession>
<dbReference type="Proteomes" id="UP001163687">
    <property type="component" value="Chromosome"/>
</dbReference>
<keyword evidence="3" id="KW-1185">Reference proteome</keyword>
<proteinExistence type="predicted"/>
<dbReference type="SUPFAM" id="SSF55154">
    <property type="entry name" value="CYTH-like phosphatases"/>
    <property type="match status" value="1"/>
</dbReference>
<gene>
    <name evidence="2" type="ORF">caldi_25320</name>
</gene>
<protein>
    <recommendedName>
        <fullName evidence="1">CYTH domain-containing protein</fullName>
    </recommendedName>
</protein>
<dbReference type="InterPro" id="IPR033469">
    <property type="entry name" value="CYTH-like_dom_sf"/>
</dbReference>
<dbReference type="PROSITE" id="PS51707">
    <property type="entry name" value="CYTH"/>
    <property type="match status" value="1"/>
</dbReference>
<dbReference type="RefSeq" id="WP_264842090.1">
    <property type="nucleotide sequence ID" value="NZ_AP025628.1"/>
</dbReference>
<dbReference type="EMBL" id="AP025628">
    <property type="protein sequence ID" value="BDG61442.1"/>
    <property type="molecule type" value="Genomic_DNA"/>
</dbReference>
<organism evidence="2 3">
    <name type="scientific">Caldinitratiruptor microaerophilus</name>
    <dbReference type="NCBI Taxonomy" id="671077"/>
    <lineage>
        <taxon>Bacteria</taxon>
        <taxon>Bacillati</taxon>
        <taxon>Bacillota</taxon>
        <taxon>Clostridia</taxon>
        <taxon>Eubacteriales</taxon>
        <taxon>Symbiobacteriaceae</taxon>
        <taxon>Caldinitratiruptor</taxon>
    </lineage>
</organism>
<dbReference type="InterPro" id="IPR023577">
    <property type="entry name" value="CYTH_domain"/>
</dbReference>
<dbReference type="Pfam" id="PF01928">
    <property type="entry name" value="CYTH"/>
    <property type="match status" value="1"/>
</dbReference>
<evidence type="ECO:0000313" key="2">
    <source>
        <dbReference type="EMBL" id="BDG61442.1"/>
    </source>
</evidence>
<reference evidence="2" key="1">
    <citation type="submission" date="2022-03" db="EMBL/GenBank/DDBJ databases">
        <title>Complete genome sequence of Caldinitratiruptor microaerophilus.</title>
        <authorList>
            <person name="Mukaiyama R."/>
            <person name="Nishiyama T."/>
            <person name="Ueda K."/>
        </authorList>
    </citation>
    <scope>NUCLEOTIDE SEQUENCE</scope>
    <source>
        <strain evidence="2">JCM 16183</strain>
    </source>
</reference>
<evidence type="ECO:0000259" key="1">
    <source>
        <dbReference type="PROSITE" id="PS51707"/>
    </source>
</evidence>
<feature type="domain" description="CYTH" evidence="1">
    <location>
        <begin position="6"/>
        <end position="219"/>
    </location>
</feature>
<dbReference type="KEGG" id="cmic:caldi_25320"/>
<sequence length="231" mass="24468">MTPGGSTEREIKLTVAGGGPGGPGALLEYLARLPALGAAYALGPARAVSIRDVYYDTAGGRLRAGRVAFRIRNAGGRPFVTVKRTLRQESGLSVREEYEAPLEPESLREALQRAGLPAGEGWIPVAALAAGDRAGPLLPVLVAATERVSREVRRGALVVATLSLDRVRYERVPGEPVYHDVEVEATPAGTEADLEHLGRLLARAAEDAGARLVPERESKLSRGLRLLGAVQ</sequence>
<dbReference type="SMART" id="SM01118">
    <property type="entry name" value="CYTH"/>
    <property type="match status" value="1"/>
</dbReference>
<dbReference type="Gene3D" id="2.40.320.10">
    <property type="entry name" value="Hypothetical Protein Pfu-838710-001"/>
    <property type="match status" value="1"/>
</dbReference>
<name>A0AA35CLJ7_9FIRM</name>